<keyword evidence="1" id="KW-0732">Signal</keyword>
<dbReference type="RefSeq" id="WP_125040383.1">
    <property type="nucleotide sequence ID" value="NZ_BHWB01000003.1"/>
</dbReference>
<evidence type="ECO:0000256" key="1">
    <source>
        <dbReference type="SAM" id="SignalP"/>
    </source>
</evidence>
<evidence type="ECO:0008006" key="4">
    <source>
        <dbReference type="Google" id="ProtNLM"/>
    </source>
</evidence>
<evidence type="ECO:0000313" key="2">
    <source>
        <dbReference type="EMBL" id="GCB34141.1"/>
    </source>
</evidence>
<dbReference type="OrthoDB" id="9988320at2"/>
<gene>
    <name evidence="2" type="ORF">KGMB02408_10860</name>
</gene>
<proteinExistence type="predicted"/>
<comment type="caution">
    <text evidence="2">The sequence shown here is derived from an EMBL/GenBank/DDBJ whole genome shotgun (WGS) entry which is preliminary data.</text>
</comment>
<feature type="chain" id="PRO_5019003700" description="Peptidase C-terminal archaeal/bacterial domain-containing protein" evidence="1">
    <location>
        <begin position="20"/>
        <end position="410"/>
    </location>
</feature>
<name>A0A401LRP2_9BACE</name>
<accession>A0A401LRP2</accession>
<dbReference type="Proteomes" id="UP000288079">
    <property type="component" value="Unassembled WGS sequence"/>
</dbReference>
<protein>
    <recommendedName>
        <fullName evidence="4">Peptidase C-terminal archaeal/bacterial domain-containing protein</fullName>
    </recommendedName>
</protein>
<reference evidence="2 3" key="1">
    <citation type="submission" date="2018-10" db="EMBL/GenBank/DDBJ databases">
        <title>Draft Genome Sequence of Bacteroides sp. KCTC 15687.</title>
        <authorList>
            <person name="Yu S.Y."/>
            <person name="Kim J.S."/>
            <person name="Oh B.S."/>
            <person name="Park S.H."/>
            <person name="Kang S.W."/>
            <person name="Park J.E."/>
            <person name="Choi S.H."/>
            <person name="Han K.I."/>
            <person name="Lee K.C."/>
            <person name="Eom M.K."/>
            <person name="Suh M.K."/>
            <person name="Lee D.H."/>
            <person name="Yoon H."/>
            <person name="Kim B."/>
            <person name="Yang S.J."/>
            <person name="Lee J.S."/>
            <person name="Lee J.H."/>
        </authorList>
    </citation>
    <scope>NUCLEOTIDE SEQUENCE [LARGE SCALE GENOMIC DNA]</scope>
    <source>
        <strain evidence="2 3">KCTC 15687</strain>
    </source>
</reference>
<feature type="signal peptide" evidence="1">
    <location>
        <begin position="1"/>
        <end position="19"/>
    </location>
</feature>
<dbReference type="EMBL" id="BHWB01000003">
    <property type="protein sequence ID" value="GCB34141.1"/>
    <property type="molecule type" value="Genomic_DNA"/>
</dbReference>
<organism evidence="2 3">
    <name type="scientific">Bacteroides faecalis</name>
    <dbReference type="NCBI Taxonomy" id="2447885"/>
    <lineage>
        <taxon>Bacteria</taxon>
        <taxon>Pseudomonadati</taxon>
        <taxon>Bacteroidota</taxon>
        <taxon>Bacteroidia</taxon>
        <taxon>Bacteroidales</taxon>
        <taxon>Bacteroidaceae</taxon>
        <taxon>Bacteroides</taxon>
    </lineage>
</organism>
<keyword evidence="3" id="KW-1185">Reference proteome</keyword>
<evidence type="ECO:0000313" key="3">
    <source>
        <dbReference type="Proteomes" id="UP000288079"/>
    </source>
</evidence>
<dbReference type="AlphaFoldDB" id="A0A401LRP2"/>
<sequence length="410" mass="46723">MKKYICILLFGLFSAVMFGQPTYQHRMDTAIDIGTHDSPFTFTDSRYTGDFGDDFYWDVDYPPYLGVKEIFYRITLTNSMTVRFNVTRPDRCWTNVMLLDDAGKRWEYKLHSNIVFGLTPGIYYFVVEGEQSGNLNVPVPDVTIDVKIEGGERTAGEDFCYPFELGSFRDNFDLTPSVKDFDQFRNDYRSAKDVRVDGYTHDVVYRFTLENPMKVSLRQRGVWDEYDYSQSSLMNAAGDTICVSNSGDNNAQQVELSPGEYYIYGWGRRLRTSEFSFNFSGTLPPVGSDFSYPVEVGSRFFDFTYTDTRSTSNFSSSKQPEKAGKEVYYRFITITQPMGIGINTCGSAVADTYLKCSLPTGNGCCTSMMIIRAVVLAAIRKVLVSIFHCLCRERTMWLRMGQVMGILLLP</sequence>